<evidence type="ECO:0000313" key="1">
    <source>
        <dbReference type="EMBL" id="GAC28009.1"/>
    </source>
</evidence>
<dbReference type="EMBL" id="BAEQ01000018">
    <property type="protein sequence ID" value="GAC28009.1"/>
    <property type="molecule type" value="Genomic_DNA"/>
</dbReference>
<keyword evidence="2" id="KW-1185">Reference proteome</keyword>
<organism evidence="1 2">
    <name type="scientific">Brumicola pallidula DSM 14239 = ACAM 615</name>
    <dbReference type="NCBI Taxonomy" id="1121922"/>
    <lineage>
        <taxon>Bacteria</taxon>
        <taxon>Pseudomonadati</taxon>
        <taxon>Pseudomonadota</taxon>
        <taxon>Gammaproteobacteria</taxon>
        <taxon>Alteromonadales</taxon>
        <taxon>Alteromonadaceae</taxon>
        <taxon>Brumicola</taxon>
    </lineage>
</organism>
<evidence type="ECO:0000313" key="2">
    <source>
        <dbReference type="Proteomes" id="UP000006251"/>
    </source>
</evidence>
<dbReference type="AlphaFoldDB" id="K6Y5E7"/>
<comment type="caution">
    <text evidence="1">The sequence shown here is derived from an EMBL/GenBank/DDBJ whole genome shotgun (WGS) entry which is preliminary data.</text>
</comment>
<sequence length="39" mass="4604">MSKNPCFLNLFYDPAGDSKSSILKSQKNQRYIQKNTFYK</sequence>
<accession>K6Y5E7</accession>
<gene>
    <name evidence="1" type="ORF">GPAL_1131</name>
</gene>
<name>K6Y5E7_9ALTE</name>
<dbReference type="Proteomes" id="UP000006251">
    <property type="component" value="Unassembled WGS sequence"/>
</dbReference>
<reference evidence="2" key="1">
    <citation type="journal article" date="2014" name="Environ. Microbiol.">
        <title>Comparative genomics of the marine bacterial genus Glaciecola reveals the high degree of genomic diversity and genomic characteristic for cold adaptation.</title>
        <authorList>
            <person name="Qin Q.L."/>
            <person name="Xie B.B."/>
            <person name="Yu Y."/>
            <person name="Shu Y.L."/>
            <person name="Rong J.C."/>
            <person name="Zhang Y.J."/>
            <person name="Zhao D.L."/>
            <person name="Chen X.L."/>
            <person name="Zhang X.Y."/>
            <person name="Chen B."/>
            <person name="Zhou B.C."/>
            <person name="Zhang Y.Z."/>
        </authorList>
    </citation>
    <scope>NUCLEOTIDE SEQUENCE [LARGE SCALE GENOMIC DNA]</scope>
    <source>
        <strain evidence="2">ACAM 615</strain>
    </source>
</reference>
<protein>
    <submittedName>
        <fullName evidence="1">Uncharacterized protein</fullName>
    </submittedName>
</protein>
<proteinExistence type="predicted"/>